<comment type="subcellular location">
    <subcellularLocation>
        <location evidence="1">Cell membrane</location>
        <topology evidence="1">Multi-pass membrane protein</topology>
    </subcellularLocation>
</comment>
<dbReference type="OrthoDB" id="2276409at2"/>
<dbReference type="InterPro" id="IPR020846">
    <property type="entry name" value="MFS_dom"/>
</dbReference>
<evidence type="ECO:0000256" key="1">
    <source>
        <dbReference type="ARBA" id="ARBA00004651"/>
    </source>
</evidence>
<dbReference type="Gene3D" id="1.20.1250.20">
    <property type="entry name" value="MFS general substrate transporter like domains"/>
    <property type="match status" value="1"/>
</dbReference>
<dbReference type="CDD" id="cd06173">
    <property type="entry name" value="MFS_MefA_like"/>
    <property type="match status" value="1"/>
</dbReference>
<sequence>MDGIRKINFISGGFPLKPIKKSGLRTLYLLMIVEGLSMLGARMTSMSIGIWLYNSTHQTTPLLWIALFNELPAMLAGSIAGIVVDRFPKRIVLLVSDTGQAIGSALLVMSLWFGFFSLPLLLSIVFLQGICAMFQSPAMQTVTVMLTNEDQRDRVNGIRETIFPFAGIIAPALVGLLYSPLGITGIVILDGITFLVSTIVLIHLRLPDERKEKPIVDHGKVSFHDMVEGIVFMFWHRWIAFAAYVGIINFLLNGTLEMVIPYVSRSSGEVGPGTSFVLIAMNAGAFVGALIVASVGRFRDRILTMSVGNFFTGIMFIVFALAKEPVGLGIALLLLMIPLPVGNAMLSSHFQAVVPNELQGRVFAFLYQINMTSSVLSFLVMGPIVDHVLQPAARNGELPWLVSIVGDHPVSGISILYLATGMVILVLSFTVMMLRRK</sequence>
<dbReference type="KEGG" id="palb:EJC50_16215"/>
<feature type="transmembrane region" description="Helical" evidence="7">
    <location>
        <begin position="158"/>
        <end position="177"/>
    </location>
</feature>
<dbReference type="SUPFAM" id="SSF103473">
    <property type="entry name" value="MFS general substrate transporter"/>
    <property type="match status" value="1"/>
</dbReference>
<evidence type="ECO:0000256" key="6">
    <source>
        <dbReference type="ARBA" id="ARBA00023136"/>
    </source>
</evidence>
<feature type="transmembrane region" description="Helical" evidence="7">
    <location>
        <begin position="328"/>
        <end position="350"/>
    </location>
</feature>
<organism evidence="9 10">
    <name type="scientific">Paenibacillus albus</name>
    <dbReference type="NCBI Taxonomy" id="2495582"/>
    <lineage>
        <taxon>Bacteria</taxon>
        <taxon>Bacillati</taxon>
        <taxon>Bacillota</taxon>
        <taxon>Bacilli</taxon>
        <taxon>Bacillales</taxon>
        <taxon>Paenibacillaceae</taxon>
        <taxon>Paenibacillus</taxon>
    </lineage>
</organism>
<dbReference type="EMBL" id="CP034437">
    <property type="protein sequence ID" value="AZN41039.1"/>
    <property type="molecule type" value="Genomic_DNA"/>
</dbReference>
<feature type="transmembrane region" description="Helical" evidence="7">
    <location>
        <begin position="91"/>
        <end position="115"/>
    </location>
</feature>
<evidence type="ECO:0000256" key="3">
    <source>
        <dbReference type="ARBA" id="ARBA00022475"/>
    </source>
</evidence>
<feature type="transmembrane region" description="Helical" evidence="7">
    <location>
        <begin position="27"/>
        <end position="51"/>
    </location>
</feature>
<gene>
    <name evidence="9" type="ORF">EJC50_16215</name>
</gene>
<accession>A0A3S9A5K7</accession>
<feature type="transmembrane region" description="Helical" evidence="7">
    <location>
        <begin position="183"/>
        <end position="204"/>
    </location>
</feature>
<proteinExistence type="predicted"/>
<evidence type="ECO:0000256" key="4">
    <source>
        <dbReference type="ARBA" id="ARBA00022692"/>
    </source>
</evidence>
<dbReference type="Proteomes" id="UP000272528">
    <property type="component" value="Chromosome"/>
</dbReference>
<keyword evidence="2" id="KW-0813">Transport</keyword>
<dbReference type="PANTHER" id="PTHR43266">
    <property type="entry name" value="MACROLIDE-EFFLUX PROTEIN"/>
    <property type="match status" value="1"/>
</dbReference>
<evidence type="ECO:0000256" key="7">
    <source>
        <dbReference type="SAM" id="Phobius"/>
    </source>
</evidence>
<reference evidence="10" key="1">
    <citation type="submission" date="2018-12" db="EMBL/GenBank/DDBJ databases">
        <title>Genome sequence of Peanibacillus sp.</title>
        <authorList>
            <person name="Subramani G."/>
            <person name="Srinivasan S."/>
            <person name="Kim M.K."/>
        </authorList>
    </citation>
    <scope>NUCLEOTIDE SEQUENCE [LARGE SCALE GENOMIC DNA]</scope>
    <source>
        <strain evidence="10">18JY67-1</strain>
    </source>
</reference>
<evidence type="ECO:0000256" key="5">
    <source>
        <dbReference type="ARBA" id="ARBA00022989"/>
    </source>
</evidence>
<keyword evidence="4 7" id="KW-0812">Transmembrane</keyword>
<dbReference type="GO" id="GO:0005886">
    <property type="term" value="C:plasma membrane"/>
    <property type="evidence" value="ECO:0007669"/>
    <property type="project" value="UniProtKB-SubCell"/>
</dbReference>
<keyword evidence="6 7" id="KW-0472">Membrane</keyword>
<dbReference type="RefSeq" id="WP_126016709.1">
    <property type="nucleotide sequence ID" value="NZ_CP034437.1"/>
</dbReference>
<protein>
    <submittedName>
        <fullName evidence="9">MFS transporter</fullName>
    </submittedName>
</protein>
<dbReference type="AlphaFoldDB" id="A0A3S9A5K7"/>
<dbReference type="Pfam" id="PF07690">
    <property type="entry name" value="MFS_1"/>
    <property type="match status" value="1"/>
</dbReference>
<feature type="domain" description="Major facilitator superfamily (MFS) profile" evidence="8">
    <location>
        <begin position="23"/>
        <end position="437"/>
    </location>
</feature>
<dbReference type="PANTHER" id="PTHR43266:SF2">
    <property type="entry name" value="MAJOR FACILITATOR SUPERFAMILY (MFS) PROFILE DOMAIN-CONTAINING PROTEIN"/>
    <property type="match status" value="1"/>
</dbReference>
<dbReference type="PROSITE" id="PS50850">
    <property type="entry name" value="MFS"/>
    <property type="match status" value="1"/>
</dbReference>
<evidence type="ECO:0000259" key="8">
    <source>
        <dbReference type="PROSITE" id="PS50850"/>
    </source>
</evidence>
<feature type="transmembrane region" description="Helical" evidence="7">
    <location>
        <begin position="276"/>
        <end position="295"/>
    </location>
</feature>
<keyword evidence="3" id="KW-1003">Cell membrane</keyword>
<name>A0A3S9A5K7_9BACL</name>
<feature type="transmembrane region" description="Helical" evidence="7">
    <location>
        <begin position="415"/>
        <end position="434"/>
    </location>
</feature>
<dbReference type="InterPro" id="IPR036259">
    <property type="entry name" value="MFS_trans_sf"/>
</dbReference>
<feature type="transmembrane region" description="Helical" evidence="7">
    <location>
        <begin position="63"/>
        <end position="84"/>
    </location>
</feature>
<evidence type="ECO:0000313" key="9">
    <source>
        <dbReference type="EMBL" id="AZN41039.1"/>
    </source>
</evidence>
<evidence type="ECO:0000313" key="10">
    <source>
        <dbReference type="Proteomes" id="UP000272528"/>
    </source>
</evidence>
<feature type="transmembrane region" description="Helical" evidence="7">
    <location>
        <begin position="121"/>
        <end position="146"/>
    </location>
</feature>
<keyword evidence="10" id="KW-1185">Reference proteome</keyword>
<dbReference type="GO" id="GO:0022857">
    <property type="term" value="F:transmembrane transporter activity"/>
    <property type="evidence" value="ECO:0007669"/>
    <property type="project" value="InterPro"/>
</dbReference>
<dbReference type="InterPro" id="IPR011701">
    <property type="entry name" value="MFS"/>
</dbReference>
<evidence type="ECO:0000256" key="2">
    <source>
        <dbReference type="ARBA" id="ARBA00022448"/>
    </source>
</evidence>
<feature type="transmembrane region" description="Helical" evidence="7">
    <location>
        <begin position="238"/>
        <end position="256"/>
    </location>
</feature>
<keyword evidence="5 7" id="KW-1133">Transmembrane helix</keyword>
<feature type="transmembrane region" description="Helical" evidence="7">
    <location>
        <begin position="362"/>
        <end position="385"/>
    </location>
</feature>
<feature type="transmembrane region" description="Helical" evidence="7">
    <location>
        <begin position="302"/>
        <end position="322"/>
    </location>
</feature>